<sequence length="269" mass="29918">MKNKFFRTALLVATAALLLSCGNSVRNNANYIKVGVASGPEYVIAQIAQKVAKEKFNLEVELISFSDYIMPNTALHQKDIDVNVFQTRPFLEEQSKQRRYDFAVAGNTFVYPMAVYSRKIKTLDELKDGSAIVIPNDAANGGRALLLLGQAGLIKLKQGCGYTPRLVDIEKNARCFYLVELEAPQLPRVLDDNDVIIAVINNNFAAKAGLFLHNSIYAEDKDSPYVNLIVARTGNKDEEKVRKFVQAYQSEEVVEAAYQAFKGGAIRGW</sequence>
<reference evidence="6" key="1">
    <citation type="submission" date="2019-03" db="EMBL/GenBank/DDBJ databases">
        <title>Single cell metagenomics reveals metabolic interactions within the superorganism composed of flagellate Streblomastix strix and complex community of Bacteroidetes bacteria on its surface.</title>
        <authorList>
            <person name="Treitli S.C."/>
            <person name="Kolisko M."/>
            <person name="Husnik F."/>
            <person name="Keeling P."/>
            <person name="Hampl V."/>
        </authorList>
    </citation>
    <scope>NUCLEOTIDE SEQUENCE</scope>
    <source>
        <strain evidence="6">STM</strain>
    </source>
</reference>
<dbReference type="CDD" id="cd13598">
    <property type="entry name" value="PBP2_lipoprotein_IlpA_like"/>
    <property type="match status" value="1"/>
</dbReference>
<keyword evidence="5 6" id="KW-0449">Lipoprotein</keyword>
<dbReference type="Gene3D" id="3.40.190.10">
    <property type="entry name" value="Periplasmic binding protein-like II"/>
    <property type="match status" value="2"/>
</dbReference>
<dbReference type="PIRSF" id="PIRSF002854">
    <property type="entry name" value="MetQ"/>
    <property type="match status" value="1"/>
</dbReference>
<name>A0A5J4SL15_9ZZZZ</name>
<dbReference type="NCBIfam" id="TIGR00363">
    <property type="entry name" value="MetQ/NlpA family lipoprotein"/>
    <property type="match status" value="1"/>
</dbReference>
<gene>
    <name evidence="6" type="ORF">EZS27_005993</name>
</gene>
<comment type="subcellular location">
    <subcellularLocation>
        <location evidence="1">Membrane</location>
        <topology evidence="1">Lipid-anchor</topology>
    </subcellularLocation>
</comment>
<proteinExistence type="predicted"/>
<dbReference type="PANTHER" id="PTHR30429:SF1">
    <property type="entry name" value="D-METHIONINE-BINDING LIPOPROTEIN METQ-RELATED"/>
    <property type="match status" value="1"/>
</dbReference>
<dbReference type="InterPro" id="IPR004872">
    <property type="entry name" value="Lipoprotein_NlpA"/>
</dbReference>
<evidence type="ECO:0000313" key="6">
    <source>
        <dbReference type="EMBL" id="KAA6346512.1"/>
    </source>
</evidence>
<comment type="caution">
    <text evidence="6">The sequence shown here is derived from an EMBL/GenBank/DDBJ whole genome shotgun (WGS) entry which is preliminary data.</text>
</comment>
<dbReference type="AlphaFoldDB" id="A0A5J4SL15"/>
<keyword evidence="3" id="KW-0472">Membrane</keyword>
<keyword evidence="4" id="KW-0564">Palmitate</keyword>
<evidence type="ECO:0000256" key="3">
    <source>
        <dbReference type="ARBA" id="ARBA00023136"/>
    </source>
</evidence>
<evidence type="ECO:0000256" key="2">
    <source>
        <dbReference type="ARBA" id="ARBA00022729"/>
    </source>
</evidence>
<dbReference type="GO" id="GO:0016020">
    <property type="term" value="C:membrane"/>
    <property type="evidence" value="ECO:0007669"/>
    <property type="project" value="UniProtKB-SubCell"/>
</dbReference>
<accession>A0A5J4SL15</accession>
<evidence type="ECO:0000256" key="1">
    <source>
        <dbReference type="ARBA" id="ARBA00004635"/>
    </source>
</evidence>
<evidence type="ECO:0000256" key="4">
    <source>
        <dbReference type="ARBA" id="ARBA00023139"/>
    </source>
</evidence>
<protein>
    <submittedName>
        <fullName evidence="6">D-methionine-binding lipoprotein MetQ</fullName>
    </submittedName>
</protein>
<dbReference type="Pfam" id="PF03180">
    <property type="entry name" value="Lipoprotein_9"/>
    <property type="match status" value="1"/>
</dbReference>
<dbReference type="SUPFAM" id="SSF53850">
    <property type="entry name" value="Periplasmic binding protein-like II"/>
    <property type="match status" value="1"/>
</dbReference>
<keyword evidence="2" id="KW-0732">Signal</keyword>
<evidence type="ECO:0000256" key="5">
    <source>
        <dbReference type="ARBA" id="ARBA00023288"/>
    </source>
</evidence>
<dbReference type="PANTHER" id="PTHR30429">
    <property type="entry name" value="D-METHIONINE-BINDING LIPOPROTEIN METQ"/>
    <property type="match status" value="1"/>
</dbReference>
<dbReference type="PROSITE" id="PS51257">
    <property type="entry name" value="PROKAR_LIPOPROTEIN"/>
    <property type="match status" value="1"/>
</dbReference>
<dbReference type="EMBL" id="SNRY01000128">
    <property type="protein sequence ID" value="KAA6346512.1"/>
    <property type="molecule type" value="Genomic_DNA"/>
</dbReference>
<organism evidence="6">
    <name type="scientific">termite gut metagenome</name>
    <dbReference type="NCBI Taxonomy" id="433724"/>
    <lineage>
        <taxon>unclassified sequences</taxon>
        <taxon>metagenomes</taxon>
        <taxon>organismal metagenomes</taxon>
    </lineage>
</organism>